<proteinExistence type="predicted"/>
<comment type="subcellular location">
    <subcellularLocation>
        <location evidence="1">Nucleus</location>
    </subcellularLocation>
</comment>
<keyword evidence="2" id="KW-0805">Transcription regulation</keyword>
<evidence type="ECO:0000256" key="1">
    <source>
        <dbReference type="ARBA" id="ARBA00004123"/>
    </source>
</evidence>
<protein>
    <recommendedName>
        <fullName evidence="6">MADS-box domain-containing protein</fullName>
    </recommendedName>
</protein>
<dbReference type="PRINTS" id="PR00404">
    <property type="entry name" value="MADSDOMAIN"/>
</dbReference>
<evidence type="ECO:0000256" key="4">
    <source>
        <dbReference type="ARBA" id="ARBA00023163"/>
    </source>
</evidence>
<dbReference type="PANTHER" id="PTHR11945:SF629">
    <property type="entry name" value="OS02G0164450 PROTEIN"/>
    <property type="match status" value="1"/>
</dbReference>
<reference evidence="7 8" key="1">
    <citation type="journal article" date="2008" name="Science">
        <title>The Physcomitrella genome reveals evolutionary insights into the conquest of land by plants.</title>
        <authorList>
            <person name="Rensing S."/>
            <person name="Lang D."/>
            <person name="Zimmer A."/>
            <person name="Terry A."/>
            <person name="Salamov A."/>
            <person name="Shapiro H."/>
            <person name="Nishiyama T."/>
            <person name="Perroud P.-F."/>
            <person name="Lindquist E."/>
            <person name="Kamisugi Y."/>
            <person name="Tanahashi T."/>
            <person name="Sakakibara K."/>
            <person name="Fujita T."/>
            <person name="Oishi K."/>
            <person name="Shin-I T."/>
            <person name="Kuroki Y."/>
            <person name="Toyoda A."/>
            <person name="Suzuki Y."/>
            <person name="Hashimoto A."/>
            <person name="Yamaguchi K."/>
            <person name="Sugano A."/>
            <person name="Kohara Y."/>
            <person name="Fujiyama A."/>
            <person name="Anterola A."/>
            <person name="Aoki S."/>
            <person name="Ashton N."/>
            <person name="Barbazuk W.B."/>
            <person name="Barker E."/>
            <person name="Bennetzen J."/>
            <person name="Bezanilla M."/>
            <person name="Blankenship R."/>
            <person name="Cho S.H."/>
            <person name="Dutcher S."/>
            <person name="Estelle M."/>
            <person name="Fawcett J.A."/>
            <person name="Gundlach H."/>
            <person name="Hanada K."/>
            <person name="Heyl A."/>
            <person name="Hicks K.A."/>
            <person name="Hugh J."/>
            <person name="Lohr M."/>
            <person name="Mayer K."/>
            <person name="Melkozernov A."/>
            <person name="Murata T."/>
            <person name="Nelson D."/>
            <person name="Pils B."/>
            <person name="Prigge M."/>
            <person name="Reiss B."/>
            <person name="Renner T."/>
            <person name="Rombauts S."/>
            <person name="Rushton P."/>
            <person name="Sanderfoot A."/>
            <person name="Schween G."/>
            <person name="Shiu S.-H."/>
            <person name="Stueber K."/>
            <person name="Theodoulou F.L."/>
            <person name="Tu H."/>
            <person name="Van de Peer Y."/>
            <person name="Verrier P.J."/>
            <person name="Waters E."/>
            <person name="Wood A."/>
            <person name="Yang L."/>
            <person name="Cove D."/>
            <person name="Cuming A."/>
            <person name="Hasebe M."/>
            <person name="Lucas S."/>
            <person name="Mishler D.B."/>
            <person name="Reski R."/>
            <person name="Grigoriev I."/>
            <person name="Quatrano R.S."/>
            <person name="Boore J.L."/>
        </authorList>
    </citation>
    <scope>NUCLEOTIDE SEQUENCE [LARGE SCALE GENOMIC DNA]</scope>
    <source>
        <strain evidence="7 8">cv. Gransden 2004</strain>
    </source>
</reference>
<dbReference type="Gene3D" id="3.40.1810.10">
    <property type="entry name" value="Transcription factor, MADS-box"/>
    <property type="match status" value="1"/>
</dbReference>
<evidence type="ECO:0000256" key="5">
    <source>
        <dbReference type="ARBA" id="ARBA00023242"/>
    </source>
</evidence>
<dbReference type="Pfam" id="PF00319">
    <property type="entry name" value="SRF-TF"/>
    <property type="match status" value="1"/>
</dbReference>
<dbReference type="FunFam" id="3.40.1810.10:FF:000006">
    <property type="entry name" value="Agamous-like MADS-box protein AGL62"/>
    <property type="match status" value="1"/>
</dbReference>
<evidence type="ECO:0000256" key="2">
    <source>
        <dbReference type="ARBA" id="ARBA00023015"/>
    </source>
</evidence>
<dbReference type="GO" id="GO:0005634">
    <property type="term" value="C:nucleus"/>
    <property type="evidence" value="ECO:0007669"/>
    <property type="project" value="UniProtKB-SubCell"/>
</dbReference>
<evidence type="ECO:0000259" key="6">
    <source>
        <dbReference type="PROSITE" id="PS50066"/>
    </source>
</evidence>
<evidence type="ECO:0000313" key="7">
    <source>
        <dbReference type="EnsemblPlants" id="Pp3c16_19170V3.2"/>
    </source>
</evidence>
<dbReference type="PANTHER" id="PTHR11945">
    <property type="entry name" value="MADS BOX PROTEIN"/>
    <property type="match status" value="1"/>
</dbReference>
<dbReference type="AlphaFoldDB" id="A0A7I4B4Q9"/>
<dbReference type="FunCoup" id="A0A7I4B4Q9">
    <property type="interactions" value="28"/>
</dbReference>
<evidence type="ECO:0000256" key="3">
    <source>
        <dbReference type="ARBA" id="ARBA00023125"/>
    </source>
</evidence>
<evidence type="ECO:0000313" key="8">
    <source>
        <dbReference type="Proteomes" id="UP000006727"/>
    </source>
</evidence>
<feature type="domain" description="MADS-box" evidence="6">
    <location>
        <begin position="1"/>
        <end position="61"/>
    </location>
</feature>
<name>A0A7I4B4Q9_PHYPA</name>
<dbReference type="InterPro" id="IPR033896">
    <property type="entry name" value="MEF2-like_N"/>
</dbReference>
<accession>A0A7I4B4Q9</accession>
<organism evidence="7 8">
    <name type="scientific">Physcomitrium patens</name>
    <name type="common">Spreading-leaved earth moss</name>
    <name type="synonym">Physcomitrella patens</name>
    <dbReference type="NCBI Taxonomy" id="3218"/>
    <lineage>
        <taxon>Eukaryota</taxon>
        <taxon>Viridiplantae</taxon>
        <taxon>Streptophyta</taxon>
        <taxon>Embryophyta</taxon>
        <taxon>Bryophyta</taxon>
        <taxon>Bryophytina</taxon>
        <taxon>Bryopsida</taxon>
        <taxon>Funariidae</taxon>
        <taxon>Funariales</taxon>
        <taxon>Funariaceae</taxon>
        <taxon>Physcomitrium</taxon>
    </lineage>
</organism>
<keyword evidence="5" id="KW-0539">Nucleus</keyword>
<dbReference type="EnsemblPlants" id="Pp3c16_19170V3.2">
    <property type="protein sequence ID" value="Pp3c16_19170V3.2"/>
    <property type="gene ID" value="Pp3c16_19170"/>
</dbReference>
<dbReference type="Gramene" id="Pp3c16_19170V3.2">
    <property type="protein sequence ID" value="Pp3c16_19170V3.2"/>
    <property type="gene ID" value="Pp3c16_19170"/>
</dbReference>
<dbReference type="GO" id="GO:0006357">
    <property type="term" value="P:regulation of transcription by RNA polymerase II"/>
    <property type="evidence" value="ECO:0000318"/>
    <property type="project" value="GO_Central"/>
</dbReference>
<reference evidence="7" key="3">
    <citation type="submission" date="2020-12" db="UniProtKB">
        <authorList>
            <consortium name="EnsemblPlants"/>
        </authorList>
    </citation>
    <scope>IDENTIFICATION</scope>
</reference>
<dbReference type="EMBL" id="ABEU02000016">
    <property type="status" value="NOT_ANNOTATED_CDS"/>
    <property type="molecule type" value="Genomic_DNA"/>
</dbReference>
<gene>
    <name evidence="7" type="primary">LOC112293409</name>
</gene>
<dbReference type="Proteomes" id="UP000006727">
    <property type="component" value="Chromosome 16"/>
</dbReference>
<dbReference type="InterPro" id="IPR002100">
    <property type="entry name" value="TF_MADSbox"/>
</dbReference>
<keyword evidence="8" id="KW-1185">Reference proteome</keyword>
<dbReference type="SMART" id="SM00432">
    <property type="entry name" value="MADS"/>
    <property type="match status" value="1"/>
</dbReference>
<keyword evidence="3" id="KW-0238">DNA-binding</keyword>
<dbReference type="GO" id="GO:0000981">
    <property type="term" value="F:DNA-binding transcription factor activity, RNA polymerase II-specific"/>
    <property type="evidence" value="ECO:0000318"/>
    <property type="project" value="GO_Central"/>
</dbReference>
<dbReference type="PROSITE" id="PS50066">
    <property type="entry name" value="MADS_BOX_2"/>
    <property type="match status" value="1"/>
</dbReference>
<keyword evidence="4" id="KW-0804">Transcription</keyword>
<dbReference type="SUPFAM" id="SSF55455">
    <property type="entry name" value="SRF-like"/>
    <property type="match status" value="1"/>
</dbReference>
<sequence length="296" mass="32847">MGRAKIEIKKIENPSARQVCFSKRRGGLIKKASELSILCGSEVGVIVFSQAGKAFSFGHPSIDYVIDKTLSGESSDSDSGSAVTDVASQKVQQVQALQQQQKQVTQLLASERELQRRLLSYPFWWQKPVTNYRPQELHYLLQRLDGLYEMLLSRAAALQHGAENGDAEARLLVLGNLTPSSGQAAGDLYDREVSAFVEDCLPDGPSAPADNGQFIMNLAAPCWDMSPKPGFFDMTPFSKPESEFETRNSRVKFLLKLILTSTCKNLRTIWQSFGWDEVAHARFYGFATLSGEKLLS</sequence>
<dbReference type="GO" id="GO:0045944">
    <property type="term" value="P:positive regulation of transcription by RNA polymerase II"/>
    <property type="evidence" value="ECO:0007669"/>
    <property type="project" value="InterPro"/>
</dbReference>
<dbReference type="InterPro" id="IPR036879">
    <property type="entry name" value="TF_MADSbox_sf"/>
</dbReference>
<dbReference type="InParanoid" id="A0A7I4B4Q9"/>
<dbReference type="CDD" id="cd00265">
    <property type="entry name" value="MADS_MEF2_like"/>
    <property type="match status" value="1"/>
</dbReference>
<dbReference type="GO" id="GO:0046983">
    <property type="term" value="F:protein dimerization activity"/>
    <property type="evidence" value="ECO:0007669"/>
    <property type="project" value="InterPro"/>
</dbReference>
<dbReference type="GO" id="GO:0000978">
    <property type="term" value="F:RNA polymerase II cis-regulatory region sequence-specific DNA binding"/>
    <property type="evidence" value="ECO:0000318"/>
    <property type="project" value="GO_Central"/>
</dbReference>
<reference evidence="7 8" key="2">
    <citation type="journal article" date="2018" name="Plant J.">
        <title>The Physcomitrella patens chromosome-scale assembly reveals moss genome structure and evolution.</title>
        <authorList>
            <person name="Lang D."/>
            <person name="Ullrich K.K."/>
            <person name="Murat F."/>
            <person name="Fuchs J."/>
            <person name="Jenkins J."/>
            <person name="Haas F.B."/>
            <person name="Piednoel M."/>
            <person name="Gundlach H."/>
            <person name="Van Bel M."/>
            <person name="Meyberg R."/>
            <person name="Vives C."/>
            <person name="Morata J."/>
            <person name="Symeonidi A."/>
            <person name="Hiss M."/>
            <person name="Muchero W."/>
            <person name="Kamisugi Y."/>
            <person name="Saleh O."/>
            <person name="Blanc G."/>
            <person name="Decker E.L."/>
            <person name="van Gessel N."/>
            <person name="Grimwood J."/>
            <person name="Hayes R.D."/>
            <person name="Graham S.W."/>
            <person name="Gunter L.E."/>
            <person name="McDaniel S.F."/>
            <person name="Hoernstein S.N.W."/>
            <person name="Larsson A."/>
            <person name="Li F.W."/>
            <person name="Perroud P.F."/>
            <person name="Phillips J."/>
            <person name="Ranjan P."/>
            <person name="Rokshar D.S."/>
            <person name="Rothfels C.J."/>
            <person name="Schneider L."/>
            <person name="Shu S."/>
            <person name="Stevenson D.W."/>
            <person name="Thummler F."/>
            <person name="Tillich M."/>
            <person name="Villarreal Aguilar J.C."/>
            <person name="Widiez T."/>
            <person name="Wong G.K."/>
            <person name="Wymore A."/>
            <person name="Zhang Y."/>
            <person name="Zimmer A.D."/>
            <person name="Quatrano R.S."/>
            <person name="Mayer K.F.X."/>
            <person name="Goodstein D."/>
            <person name="Casacuberta J.M."/>
            <person name="Vandepoele K."/>
            <person name="Reski R."/>
            <person name="Cuming A.C."/>
            <person name="Tuskan G.A."/>
            <person name="Maumus F."/>
            <person name="Salse J."/>
            <person name="Schmutz J."/>
            <person name="Rensing S.A."/>
        </authorList>
    </citation>
    <scope>NUCLEOTIDE SEQUENCE [LARGE SCALE GENOMIC DNA]</scope>
    <source>
        <strain evidence="7 8">cv. Gransden 2004</strain>
    </source>
</reference>